<gene>
    <name evidence="1" type="ORF">G4G51_004695</name>
</gene>
<organism evidence="1">
    <name type="scientific">Salmonella dublin</name>
    <dbReference type="NCBI Taxonomy" id="98360"/>
    <lineage>
        <taxon>Bacteria</taxon>
        <taxon>Pseudomonadati</taxon>
        <taxon>Pseudomonadota</taxon>
        <taxon>Gammaproteobacteria</taxon>
        <taxon>Enterobacterales</taxon>
        <taxon>Enterobacteriaceae</taxon>
        <taxon>Salmonella</taxon>
    </lineage>
</organism>
<dbReference type="EMBL" id="DAASCL010000085">
    <property type="protein sequence ID" value="HAE4980027.1"/>
    <property type="molecule type" value="Genomic_DNA"/>
</dbReference>
<dbReference type="AlphaFoldDB" id="A0A732D6G8"/>
<name>A0A732D6G8_SALDU</name>
<sequence>MSGKTKLKEVKTEFNTNENDEFDVFNDVWAVVGNYTIKADGIYEFSEKTQKKIHGLGIIPLSVVKAVREDGKTDYTMIKVRYKAVSTDIFGNPEIEEVEIPLHDFNSLSTDYLRNWSQPVAQYDKQTVVKLMQEIIFNPKEYKIPTQKAYTYCGWVSELDKEGIVRWKHIRPNSDSFSTKATDNEIVNNTETAGSEEVFKKTQVSMMKLSRLYTYLCCVAFGAYAKGLLPRSADYSPFVYIHGDYGTGKTTSLFGLGALQGRPEKAKTVFDSKSSTIGLSRLLPWFKHGPFFLDEIDKFMKDRDGMENIMMFCNNGGRIVSGKNGGVLFQQTWDSPIISTGNIDILNHPTFKNDGKSAAVSSRFEFHEIKDKDLNSFGYETQEDKDLVRSFLSTLKRNYGFAYPAIIKTLSDSEYEAEKKRLAGDALAKNEFQQVYDDFFVEIQSDEKLRRLDEENRISEHIAFSRVGAELMRHYFGDEVYKLALDAVNIQINKYKSGEEEEESALTYKQLSALDRYSEILNFIVNNKSNFIWSDYAYEEGVSDKGQKDKAKAISKSARENNTITVYGEIQVKRLMNDEYDLEGIAFLNADAEKVLGNLTNQLKQDLQLLDLIIDEKASITAGKRNYLGSRALKVKLIHPEAYKREHLSKITKAKDTNQKEPSMKDMYGNLTQEQLIKNNDIPIEYIELDELNENYFSNW</sequence>
<dbReference type="SUPFAM" id="SSF52540">
    <property type="entry name" value="P-loop containing nucleoside triphosphate hydrolases"/>
    <property type="match status" value="1"/>
</dbReference>
<accession>A0A732D6G8</accession>
<proteinExistence type="predicted"/>
<reference evidence="1" key="1">
    <citation type="journal article" date="2018" name="Genome Biol.">
        <title>SKESA: strategic k-mer extension for scrupulous assemblies.</title>
        <authorList>
            <person name="Souvorov A."/>
            <person name="Agarwala R."/>
            <person name="Lipman D.J."/>
        </authorList>
    </citation>
    <scope>NUCLEOTIDE SEQUENCE</scope>
    <source>
        <strain evidence="1">10-1049</strain>
    </source>
</reference>
<reference evidence="1" key="2">
    <citation type="submission" date="2018-07" db="EMBL/GenBank/DDBJ databases">
        <authorList>
            <consortium name="NCBI Pathogen Detection Project"/>
        </authorList>
    </citation>
    <scope>NUCLEOTIDE SEQUENCE</scope>
    <source>
        <strain evidence="1">10-1049</strain>
    </source>
</reference>
<evidence type="ECO:0000313" key="1">
    <source>
        <dbReference type="EMBL" id="HAE4980027.1"/>
    </source>
</evidence>
<comment type="caution">
    <text evidence="1">The sequence shown here is derived from an EMBL/GenBank/DDBJ whole genome shotgun (WGS) entry which is preliminary data.</text>
</comment>
<evidence type="ECO:0008006" key="2">
    <source>
        <dbReference type="Google" id="ProtNLM"/>
    </source>
</evidence>
<protein>
    <recommendedName>
        <fullName evidence="2">DUF927 domain-containing protein</fullName>
    </recommendedName>
</protein>
<dbReference type="InterPro" id="IPR027417">
    <property type="entry name" value="P-loop_NTPase"/>
</dbReference>